<proteinExistence type="predicted"/>
<protein>
    <submittedName>
        <fullName evidence="3">Uncharacterized protein</fullName>
    </submittedName>
</protein>
<feature type="chain" id="PRO_5040323017" evidence="2">
    <location>
        <begin position="30"/>
        <end position="185"/>
    </location>
</feature>
<dbReference type="AlphaFoldDB" id="A0A9P6AE78"/>
<evidence type="ECO:0000313" key="4">
    <source>
        <dbReference type="Proteomes" id="UP000886523"/>
    </source>
</evidence>
<feature type="coiled-coil region" evidence="1">
    <location>
        <begin position="71"/>
        <end position="154"/>
    </location>
</feature>
<feature type="signal peptide" evidence="2">
    <location>
        <begin position="1"/>
        <end position="29"/>
    </location>
</feature>
<sequence>ISSVKLTLHQVKPHLLLHLLIYLLPSFDTQEHTNDSAMGPLTLPPLYNHHTIATIAMDPPAPISIPKHISSSLLKDELIRITQELQNKNQKLQDAETSCQSFSTTVCVLNTSDALAIIATERATESARAQQKELEREEKTQKAEEAHVAKAKKAVLRWVTDKHHQTISLQTGIPGLSHSQPHPWP</sequence>
<keyword evidence="2" id="KW-0732">Signal</keyword>
<reference evidence="3" key="1">
    <citation type="journal article" date="2020" name="Nat. Commun.">
        <title>Large-scale genome sequencing of mycorrhizal fungi provides insights into the early evolution of symbiotic traits.</title>
        <authorList>
            <person name="Miyauchi S."/>
            <person name="Kiss E."/>
            <person name="Kuo A."/>
            <person name="Drula E."/>
            <person name="Kohler A."/>
            <person name="Sanchez-Garcia M."/>
            <person name="Morin E."/>
            <person name="Andreopoulos B."/>
            <person name="Barry K.W."/>
            <person name="Bonito G."/>
            <person name="Buee M."/>
            <person name="Carver A."/>
            <person name="Chen C."/>
            <person name="Cichocki N."/>
            <person name="Clum A."/>
            <person name="Culley D."/>
            <person name="Crous P.W."/>
            <person name="Fauchery L."/>
            <person name="Girlanda M."/>
            <person name="Hayes R.D."/>
            <person name="Keri Z."/>
            <person name="LaButti K."/>
            <person name="Lipzen A."/>
            <person name="Lombard V."/>
            <person name="Magnuson J."/>
            <person name="Maillard F."/>
            <person name="Murat C."/>
            <person name="Nolan M."/>
            <person name="Ohm R.A."/>
            <person name="Pangilinan J."/>
            <person name="Pereira M.F."/>
            <person name="Perotto S."/>
            <person name="Peter M."/>
            <person name="Pfister S."/>
            <person name="Riley R."/>
            <person name="Sitrit Y."/>
            <person name="Stielow J.B."/>
            <person name="Szollosi G."/>
            <person name="Zifcakova L."/>
            <person name="Stursova M."/>
            <person name="Spatafora J.W."/>
            <person name="Tedersoo L."/>
            <person name="Vaario L.M."/>
            <person name="Yamada A."/>
            <person name="Yan M."/>
            <person name="Wang P."/>
            <person name="Xu J."/>
            <person name="Bruns T."/>
            <person name="Baldrian P."/>
            <person name="Vilgalys R."/>
            <person name="Dunand C."/>
            <person name="Henrissat B."/>
            <person name="Grigoriev I.V."/>
            <person name="Hibbett D."/>
            <person name="Nagy L.G."/>
            <person name="Martin F.M."/>
        </authorList>
    </citation>
    <scope>NUCLEOTIDE SEQUENCE</scope>
    <source>
        <strain evidence="3">UP504</strain>
    </source>
</reference>
<evidence type="ECO:0000256" key="1">
    <source>
        <dbReference type="SAM" id="Coils"/>
    </source>
</evidence>
<feature type="non-terminal residue" evidence="3">
    <location>
        <position position="1"/>
    </location>
</feature>
<accession>A0A9P6AE78</accession>
<evidence type="ECO:0000256" key="2">
    <source>
        <dbReference type="SAM" id="SignalP"/>
    </source>
</evidence>
<dbReference type="Proteomes" id="UP000886523">
    <property type="component" value="Unassembled WGS sequence"/>
</dbReference>
<keyword evidence="4" id="KW-1185">Reference proteome</keyword>
<keyword evidence="1" id="KW-0175">Coiled coil</keyword>
<gene>
    <name evidence="3" type="ORF">BS47DRAFT_1356111</name>
</gene>
<organism evidence="3 4">
    <name type="scientific">Hydnum rufescens UP504</name>
    <dbReference type="NCBI Taxonomy" id="1448309"/>
    <lineage>
        <taxon>Eukaryota</taxon>
        <taxon>Fungi</taxon>
        <taxon>Dikarya</taxon>
        <taxon>Basidiomycota</taxon>
        <taxon>Agaricomycotina</taxon>
        <taxon>Agaricomycetes</taxon>
        <taxon>Cantharellales</taxon>
        <taxon>Hydnaceae</taxon>
        <taxon>Hydnum</taxon>
    </lineage>
</organism>
<dbReference type="EMBL" id="MU129333">
    <property type="protein sequence ID" value="KAF9503579.1"/>
    <property type="molecule type" value="Genomic_DNA"/>
</dbReference>
<evidence type="ECO:0000313" key="3">
    <source>
        <dbReference type="EMBL" id="KAF9503579.1"/>
    </source>
</evidence>
<comment type="caution">
    <text evidence="3">The sequence shown here is derived from an EMBL/GenBank/DDBJ whole genome shotgun (WGS) entry which is preliminary data.</text>
</comment>
<name>A0A9P6AE78_9AGAM</name>